<feature type="repeat" description="WD" evidence="1">
    <location>
        <begin position="217"/>
        <end position="250"/>
    </location>
</feature>
<proteinExistence type="predicted"/>
<dbReference type="Gene3D" id="2.130.10.10">
    <property type="entry name" value="YVTN repeat-like/Quinoprotein amine dehydrogenase"/>
    <property type="match status" value="2"/>
</dbReference>
<dbReference type="Proteomes" id="UP000235220">
    <property type="component" value="Chromosome 12"/>
</dbReference>
<dbReference type="PANTHER" id="PTHR19847">
    <property type="entry name" value="DDB1- AND CUL4-ASSOCIATED FACTOR 11"/>
    <property type="match status" value="1"/>
</dbReference>
<keyword evidence="2" id="KW-1185">Reference proteome</keyword>
<dbReference type="InterPro" id="IPR001680">
    <property type="entry name" value="WD40_rpt"/>
</dbReference>
<organism evidence="2 3">
    <name type="scientific">Juglans regia</name>
    <name type="common">English walnut</name>
    <dbReference type="NCBI Taxonomy" id="51240"/>
    <lineage>
        <taxon>Eukaryota</taxon>
        <taxon>Viridiplantae</taxon>
        <taxon>Streptophyta</taxon>
        <taxon>Embryophyta</taxon>
        <taxon>Tracheophyta</taxon>
        <taxon>Spermatophyta</taxon>
        <taxon>Magnoliopsida</taxon>
        <taxon>eudicotyledons</taxon>
        <taxon>Gunneridae</taxon>
        <taxon>Pentapetalae</taxon>
        <taxon>rosids</taxon>
        <taxon>fabids</taxon>
        <taxon>Fagales</taxon>
        <taxon>Juglandaceae</taxon>
        <taxon>Juglans</taxon>
    </lineage>
</organism>
<dbReference type="PROSITE" id="PS50082">
    <property type="entry name" value="WD_REPEATS_2"/>
    <property type="match status" value="2"/>
</dbReference>
<evidence type="ECO:0000313" key="3">
    <source>
        <dbReference type="RefSeq" id="XP_035539676.1"/>
    </source>
</evidence>
<keyword evidence="1" id="KW-0853">WD repeat</keyword>
<dbReference type="OrthoDB" id="63070at2759"/>
<protein>
    <submittedName>
        <fullName evidence="3">LEC14B homolog</fullName>
    </submittedName>
</protein>
<sequence length="258" mass="29428">MQTEFLKNVEVTRFNGQNVVQSRRVERMKSQAYVSQFSADGSLFVAGFQESHIRIYNVNRGWKVQKDILTKSLRWTITDTSLSPDQHYLIRVNFNWYFSAFHTMPKFVQILYFLPFFRVASDIFSGMVISLLWSMLVCHPSPVVHIVNVGSPETESLANIMVTGNSRWFGFSGDKDGDKFGIFSVKFSNDGRELVAASSNNSIYVYDLEAKKLSLQIKAHMSDVNTVCFADESGLLIYSGSDDNLCKVWDRRCFITKG</sequence>
<dbReference type="SMART" id="SM00320">
    <property type="entry name" value="WD40"/>
    <property type="match status" value="3"/>
</dbReference>
<dbReference type="PANTHER" id="PTHR19847:SF7">
    <property type="entry name" value="DDB1- AND CUL4-ASSOCIATED FACTOR 11"/>
    <property type="match status" value="1"/>
</dbReference>
<dbReference type="AlphaFoldDB" id="A0A6P9DX02"/>
<gene>
    <name evidence="3" type="primary">LOC118344040</name>
</gene>
<dbReference type="RefSeq" id="XP_035539676.1">
    <property type="nucleotide sequence ID" value="XM_035683783.1"/>
</dbReference>
<evidence type="ECO:0000256" key="1">
    <source>
        <dbReference type="PROSITE-ProRule" id="PRU00221"/>
    </source>
</evidence>
<dbReference type="KEGG" id="jre:118344040"/>
<dbReference type="InterPro" id="IPR015943">
    <property type="entry name" value="WD40/YVTN_repeat-like_dom_sf"/>
</dbReference>
<dbReference type="InParanoid" id="A0A6P9DX02"/>
<dbReference type="GeneID" id="118344040"/>
<dbReference type="InterPro" id="IPR051859">
    <property type="entry name" value="DCAF"/>
</dbReference>
<dbReference type="PROSITE" id="PS50294">
    <property type="entry name" value="WD_REPEATS_REGION"/>
    <property type="match status" value="1"/>
</dbReference>
<reference evidence="3" key="1">
    <citation type="submission" date="2025-08" db="UniProtKB">
        <authorList>
            <consortium name="RefSeq"/>
        </authorList>
    </citation>
    <scope>IDENTIFICATION</scope>
    <source>
        <tissue evidence="3">Leaves</tissue>
    </source>
</reference>
<dbReference type="Pfam" id="PF00400">
    <property type="entry name" value="WD40"/>
    <property type="match status" value="2"/>
</dbReference>
<dbReference type="SUPFAM" id="SSF50978">
    <property type="entry name" value="WD40 repeat-like"/>
    <property type="match status" value="1"/>
</dbReference>
<evidence type="ECO:0000313" key="2">
    <source>
        <dbReference type="Proteomes" id="UP000235220"/>
    </source>
</evidence>
<accession>A0A6P9DX02</accession>
<feature type="repeat" description="WD" evidence="1">
    <location>
        <begin position="175"/>
        <end position="216"/>
    </location>
</feature>
<name>A0A6P9DX02_JUGRE</name>
<dbReference type="InterPro" id="IPR036322">
    <property type="entry name" value="WD40_repeat_dom_sf"/>
</dbReference>